<protein>
    <submittedName>
        <fullName evidence="1">Uncharacterized protein</fullName>
    </submittedName>
</protein>
<accession>A0ABQ2NM17</accession>
<name>A0ABQ2NM17_9BACI</name>
<sequence length="54" mass="6252">MFRTSGMKSEIRKGAVQWRELKLVLLEPAPFLKIHFESLIDEQGKNFFEKTGGI</sequence>
<dbReference type="Proteomes" id="UP000641206">
    <property type="component" value="Unassembled WGS sequence"/>
</dbReference>
<organism evidence="1 2">
    <name type="scientific">Oceanobacillus neutriphilus</name>
    <dbReference type="NCBI Taxonomy" id="531815"/>
    <lineage>
        <taxon>Bacteria</taxon>
        <taxon>Bacillati</taxon>
        <taxon>Bacillota</taxon>
        <taxon>Bacilli</taxon>
        <taxon>Bacillales</taxon>
        <taxon>Bacillaceae</taxon>
        <taxon>Oceanobacillus</taxon>
    </lineage>
</organism>
<proteinExistence type="predicted"/>
<reference evidence="2" key="1">
    <citation type="journal article" date="2019" name="Int. J. Syst. Evol. Microbiol.">
        <title>The Global Catalogue of Microorganisms (GCM) 10K type strain sequencing project: providing services to taxonomists for standard genome sequencing and annotation.</title>
        <authorList>
            <consortium name="The Broad Institute Genomics Platform"/>
            <consortium name="The Broad Institute Genome Sequencing Center for Infectious Disease"/>
            <person name="Wu L."/>
            <person name="Ma J."/>
        </authorList>
    </citation>
    <scope>NUCLEOTIDE SEQUENCE [LARGE SCALE GENOMIC DNA]</scope>
    <source>
        <strain evidence="2">CGMCC 1.7693</strain>
    </source>
</reference>
<gene>
    <name evidence="1" type="ORF">GCM10011346_00280</name>
</gene>
<keyword evidence="2" id="KW-1185">Reference proteome</keyword>
<evidence type="ECO:0000313" key="1">
    <source>
        <dbReference type="EMBL" id="GGP06852.1"/>
    </source>
</evidence>
<dbReference type="EMBL" id="BMLW01000001">
    <property type="protein sequence ID" value="GGP06852.1"/>
    <property type="molecule type" value="Genomic_DNA"/>
</dbReference>
<comment type="caution">
    <text evidence="1">The sequence shown here is derived from an EMBL/GenBank/DDBJ whole genome shotgun (WGS) entry which is preliminary data.</text>
</comment>
<evidence type="ECO:0000313" key="2">
    <source>
        <dbReference type="Proteomes" id="UP000641206"/>
    </source>
</evidence>